<sequence>MNILSTKFDEALLLEPKVFGDHRGFFMESYNEQLFHEKGIDINFIQDNHSLSQSPGTLRGLHYQLNPKAQTKLVRVTSGAIYDVIVDIRKGSPTYGQWQGFILTAANKRQLLVPKGFAHGFCTLMEGSEVQYKVDELYSPEQDRGIAWDDPSLGIDWPVNEAILSDKDKNHPTLDETDNNFKYGGML</sequence>
<dbReference type="InterPro" id="IPR014710">
    <property type="entry name" value="RmlC-like_jellyroll"/>
</dbReference>
<keyword evidence="1 2" id="KW-0413">Isomerase</keyword>
<evidence type="ECO:0000313" key="3">
    <source>
        <dbReference type="Proteomes" id="UP001341820"/>
    </source>
</evidence>
<keyword evidence="3" id="KW-1185">Reference proteome</keyword>
<dbReference type="CDD" id="cd00438">
    <property type="entry name" value="cupin_RmlC"/>
    <property type="match status" value="1"/>
</dbReference>
<gene>
    <name evidence="2" type="primary">rfbC</name>
    <name evidence="2" type="ORF">P5F74_19710</name>
</gene>
<comment type="caution">
    <text evidence="2">The sequence shown here is derived from an EMBL/GenBank/DDBJ whole genome shotgun (WGS) entry which is preliminary data.</text>
</comment>
<dbReference type="InterPro" id="IPR011051">
    <property type="entry name" value="RmlC_Cupin_sf"/>
</dbReference>
<organism evidence="2 3">
    <name type="scientific">Shouchella miscanthi</name>
    <dbReference type="NCBI Taxonomy" id="2598861"/>
    <lineage>
        <taxon>Bacteria</taxon>
        <taxon>Bacillati</taxon>
        <taxon>Bacillota</taxon>
        <taxon>Bacilli</taxon>
        <taxon>Bacillales</taxon>
        <taxon>Bacillaceae</taxon>
        <taxon>Shouchella</taxon>
    </lineage>
</organism>
<comment type="catalytic activity">
    <reaction evidence="1">
        <text>dTDP-4-dehydro-6-deoxy-alpha-D-glucose = dTDP-4-dehydro-beta-L-rhamnose</text>
        <dbReference type="Rhea" id="RHEA:16969"/>
        <dbReference type="ChEBI" id="CHEBI:57649"/>
        <dbReference type="ChEBI" id="CHEBI:62830"/>
        <dbReference type="EC" id="5.1.3.13"/>
    </reaction>
</comment>
<evidence type="ECO:0000313" key="2">
    <source>
        <dbReference type="EMBL" id="MED4130340.1"/>
    </source>
</evidence>
<comment type="similarity">
    <text evidence="1">Belongs to the dTDP-4-dehydrorhamnose 3,5-epimerase family.</text>
</comment>
<dbReference type="EMBL" id="JAROAS010000065">
    <property type="protein sequence ID" value="MED4130340.1"/>
    <property type="molecule type" value="Genomic_DNA"/>
</dbReference>
<dbReference type="EC" id="5.1.3.13" evidence="1"/>
<comment type="subunit">
    <text evidence="1">Homodimer.</text>
</comment>
<dbReference type="SUPFAM" id="SSF51182">
    <property type="entry name" value="RmlC-like cupins"/>
    <property type="match status" value="1"/>
</dbReference>
<evidence type="ECO:0000256" key="1">
    <source>
        <dbReference type="RuleBase" id="RU364069"/>
    </source>
</evidence>
<dbReference type="Gene3D" id="2.60.120.10">
    <property type="entry name" value="Jelly Rolls"/>
    <property type="match status" value="1"/>
</dbReference>
<comment type="function">
    <text evidence="1">Catalyzes the epimerization of the C3' and C5'positions of dTDP-6-deoxy-D-xylo-4-hexulose, forming dTDP-6-deoxy-L-lyxo-4-hexulose.</text>
</comment>
<comment type="pathway">
    <text evidence="1">Carbohydrate biosynthesis; dTDP-L-rhamnose biosynthesis.</text>
</comment>
<name>A0ABU6NQE9_9BACI</name>
<accession>A0ABU6NQE9</accession>
<dbReference type="Proteomes" id="UP001341820">
    <property type="component" value="Unassembled WGS sequence"/>
</dbReference>
<protein>
    <recommendedName>
        <fullName evidence="1">dTDP-4-dehydrorhamnose 3,5-epimerase</fullName>
        <ecNumber evidence="1">5.1.3.13</ecNumber>
    </recommendedName>
    <alternativeName>
        <fullName evidence="1">Thymidine diphospho-4-keto-rhamnose 3,5-epimerase</fullName>
    </alternativeName>
</protein>
<dbReference type="PANTHER" id="PTHR21047:SF2">
    <property type="entry name" value="THYMIDINE DIPHOSPHO-4-KETO-RHAMNOSE 3,5-EPIMERASE"/>
    <property type="match status" value="1"/>
</dbReference>
<proteinExistence type="inferred from homology"/>
<dbReference type="InterPro" id="IPR000888">
    <property type="entry name" value="RmlC-like"/>
</dbReference>
<dbReference type="GO" id="GO:0008830">
    <property type="term" value="F:dTDP-4-dehydrorhamnose 3,5-epimerase activity"/>
    <property type="evidence" value="ECO:0007669"/>
    <property type="project" value="UniProtKB-EC"/>
</dbReference>
<dbReference type="Pfam" id="PF00908">
    <property type="entry name" value="dTDP_sugar_isom"/>
    <property type="match status" value="1"/>
</dbReference>
<dbReference type="PANTHER" id="PTHR21047">
    <property type="entry name" value="DTDP-6-DEOXY-D-GLUCOSE-3,5 EPIMERASE"/>
    <property type="match status" value="1"/>
</dbReference>
<reference evidence="2 3" key="1">
    <citation type="submission" date="2023-03" db="EMBL/GenBank/DDBJ databases">
        <title>Bacillus Genome Sequencing.</title>
        <authorList>
            <person name="Dunlap C."/>
        </authorList>
    </citation>
    <scope>NUCLEOTIDE SEQUENCE [LARGE SCALE GENOMIC DNA]</scope>
    <source>
        <strain evidence="2 3">B-4107</strain>
    </source>
</reference>
<dbReference type="RefSeq" id="WP_328238957.1">
    <property type="nucleotide sequence ID" value="NZ_JAROAS010000065.1"/>
</dbReference>
<dbReference type="NCBIfam" id="TIGR01221">
    <property type="entry name" value="rmlC"/>
    <property type="match status" value="1"/>
</dbReference>